<evidence type="ECO:0000256" key="4">
    <source>
        <dbReference type="ARBA" id="ARBA00023242"/>
    </source>
</evidence>
<accession>A0ABM1B7M2</accession>
<dbReference type="SUPFAM" id="SSF46689">
    <property type="entry name" value="Homeodomain-like"/>
    <property type="match status" value="1"/>
</dbReference>
<feature type="DNA-binding region" description="Homeobox" evidence="5">
    <location>
        <begin position="247"/>
        <end position="306"/>
    </location>
</feature>
<feature type="compositionally biased region" description="Polar residues" evidence="7">
    <location>
        <begin position="1"/>
        <end position="19"/>
    </location>
</feature>
<dbReference type="GeneID" id="106461191"/>
<dbReference type="Gene3D" id="1.10.10.60">
    <property type="entry name" value="Homeodomain-like"/>
    <property type="match status" value="1"/>
</dbReference>
<feature type="compositionally biased region" description="Polar residues" evidence="7">
    <location>
        <begin position="307"/>
        <end position="332"/>
    </location>
</feature>
<dbReference type="InterPro" id="IPR001356">
    <property type="entry name" value="HD"/>
</dbReference>
<gene>
    <name evidence="10" type="primary">LOC106461191</name>
</gene>
<dbReference type="RefSeq" id="XP_013776441.2">
    <property type="nucleotide sequence ID" value="XM_013920987.2"/>
</dbReference>
<keyword evidence="2 5" id="KW-0238">DNA-binding</keyword>
<feature type="region of interest" description="Disordered" evidence="7">
    <location>
        <begin position="1"/>
        <end position="33"/>
    </location>
</feature>
<evidence type="ECO:0000313" key="10">
    <source>
        <dbReference type="RefSeq" id="XP_013776441.2"/>
    </source>
</evidence>
<evidence type="ECO:0000313" key="9">
    <source>
        <dbReference type="Proteomes" id="UP000694941"/>
    </source>
</evidence>
<feature type="compositionally biased region" description="Polar residues" evidence="7">
    <location>
        <begin position="187"/>
        <end position="196"/>
    </location>
</feature>
<dbReference type="InterPro" id="IPR020479">
    <property type="entry name" value="HD_metazoa"/>
</dbReference>
<evidence type="ECO:0000256" key="7">
    <source>
        <dbReference type="SAM" id="MobiDB-lite"/>
    </source>
</evidence>
<dbReference type="PROSITE" id="PS00027">
    <property type="entry name" value="HOMEOBOX_1"/>
    <property type="match status" value="1"/>
</dbReference>
<evidence type="ECO:0000259" key="8">
    <source>
        <dbReference type="PROSITE" id="PS50071"/>
    </source>
</evidence>
<feature type="compositionally biased region" description="Polar residues" evidence="7">
    <location>
        <begin position="421"/>
        <end position="435"/>
    </location>
</feature>
<feature type="region of interest" description="Disordered" evidence="7">
    <location>
        <begin position="300"/>
        <end position="371"/>
    </location>
</feature>
<protein>
    <submittedName>
        <fullName evidence="10">Homeobox protein Hox-B5a-like</fullName>
    </submittedName>
</protein>
<dbReference type="PROSITE" id="PS50071">
    <property type="entry name" value="HOMEOBOX_2"/>
    <property type="match status" value="1"/>
</dbReference>
<dbReference type="PRINTS" id="PR00024">
    <property type="entry name" value="HOMEOBOX"/>
</dbReference>
<feature type="domain" description="Homeobox" evidence="8">
    <location>
        <begin position="245"/>
        <end position="305"/>
    </location>
</feature>
<evidence type="ECO:0000256" key="6">
    <source>
        <dbReference type="RuleBase" id="RU000682"/>
    </source>
</evidence>
<evidence type="ECO:0000256" key="3">
    <source>
        <dbReference type="ARBA" id="ARBA00023155"/>
    </source>
</evidence>
<keyword evidence="9" id="KW-1185">Reference proteome</keyword>
<comment type="subcellular location">
    <subcellularLocation>
        <location evidence="1 5 6">Nucleus</location>
    </subcellularLocation>
</comment>
<evidence type="ECO:0000256" key="5">
    <source>
        <dbReference type="PROSITE-ProRule" id="PRU00108"/>
    </source>
</evidence>
<dbReference type="SMART" id="SM00389">
    <property type="entry name" value="HOX"/>
    <property type="match status" value="1"/>
</dbReference>
<dbReference type="CDD" id="cd00086">
    <property type="entry name" value="homeodomain"/>
    <property type="match status" value="1"/>
</dbReference>
<evidence type="ECO:0000256" key="1">
    <source>
        <dbReference type="ARBA" id="ARBA00004123"/>
    </source>
</evidence>
<dbReference type="Proteomes" id="UP000694941">
    <property type="component" value="Unplaced"/>
</dbReference>
<dbReference type="PANTHER" id="PTHR24340:SF70">
    <property type="entry name" value="NK7.1, ISOFORM A"/>
    <property type="match status" value="1"/>
</dbReference>
<reference evidence="10" key="1">
    <citation type="submission" date="2025-08" db="UniProtKB">
        <authorList>
            <consortium name="RefSeq"/>
        </authorList>
    </citation>
    <scope>IDENTIFICATION</scope>
    <source>
        <tissue evidence="10">Muscle</tissue>
    </source>
</reference>
<sequence>MHQDRLSTVSQVSQLTSRTWHPHVYARPPKQPTPHFISDILGLRDSSLMSYQTKNSNDKTQLYSEDEHSGLNGVPFNGMRQLSVNDKVNSRPDSEGPLNLSCTTHKKMMSTSSRSPVAPKSIDSLVYKEKLPIVTTEPVDSRSSLSQSSLDSFVQVDPLGLVDKVTSYANESNIKKLSDAKKLEDSGSGTEDTGSPNFPLGGAALGKTGGSKPVKRKKPDKSHDSPDGCGAENSGSGNESTGDKGKRKKARTTFTGRQIFELEKQFEVKKYLSSSERAEMAKLLNVTETQVKIWFQNRRTKWKKQDGQNNSDAISDSKVTPEKQPQSTGSKPKTSKSNRTKSDKPTPNQHKEDKREGKETVTVTTKTLPCETIETVDDTEGKIVENCLVVENRLNYICENDMERGSNPNSDLHCQDREPNTGETLSPEASISETSNDPEKENTNGLQVESGIIDSLQS</sequence>
<dbReference type="PANTHER" id="PTHR24340">
    <property type="entry name" value="HOMEOBOX PROTEIN NKX"/>
    <property type="match status" value="1"/>
</dbReference>
<evidence type="ECO:0000256" key="2">
    <source>
        <dbReference type="ARBA" id="ARBA00023125"/>
    </source>
</evidence>
<dbReference type="InterPro" id="IPR009057">
    <property type="entry name" value="Homeodomain-like_sf"/>
</dbReference>
<name>A0ABM1B7M2_LIMPO</name>
<dbReference type="Pfam" id="PF00046">
    <property type="entry name" value="Homeodomain"/>
    <property type="match status" value="1"/>
</dbReference>
<proteinExistence type="predicted"/>
<keyword evidence="4 5" id="KW-0539">Nucleus</keyword>
<feature type="compositionally biased region" description="Basic and acidic residues" evidence="7">
    <location>
        <begin position="340"/>
        <end position="359"/>
    </location>
</feature>
<keyword evidence="3 5" id="KW-0371">Homeobox</keyword>
<dbReference type="InterPro" id="IPR050394">
    <property type="entry name" value="Homeobox_NK-like"/>
</dbReference>
<dbReference type="InterPro" id="IPR017970">
    <property type="entry name" value="Homeobox_CS"/>
</dbReference>
<feature type="region of interest" description="Disordered" evidence="7">
    <location>
        <begin position="403"/>
        <end position="458"/>
    </location>
</feature>
<organism evidence="9 10">
    <name type="scientific">Limulus polyphemus</name>
    <name type="common">Atlantic horseshoe crab</name>
    <dbReference type="NCBI Taxonomy" id="6850"/>
    <lineage>
        <taxon>Eukaryota</taxon>
        <taxon>Metazoa</taxon>
        <taxon>Ecdysozoa</taxon>
        <taxon>Arthropoda</taxon>
        <taxon>Chelicerata</taxon>
        <taxon>Merostomata</taxon>
        <taxon>Xiphosura</taxon>
        <taxon>Limulidae</taxon>
        <taxon>Limulus</taxon>
    </lineage>
</organism>
<feature type="region of interest" description="Disordered" evidence="7">
    <location>
        <begin position="179"/>
        <end position="259"/>
    </location>
</feature>